<feature type="compositionally biased region" description="Basic and acidic residues" evidence="1">
    <location>
        <begin position="61"/>
        <end position="71"/>
    </location>
</feature>
<comment type="caution">
    <text evidence="2">The sequence shown here is derived from an EMBL/GenBank/DDBJ whole genome shotgun (WGS) entry which is preliminary data.</text>
</comment>
<name>A0AAV7RD47_PLEWA</name>
<dbReference type="Proteomes" id="UP001066276">
    <property type="component" value="Chromosome 5"/>
</dbReference>
<proteinExistence type="predicted"/>
<evidence type="ECO:0000256" key="1">
    <source>
        <dbReference type="SAM" id="MobiDB-lite"/>
    </source>
</evidence>
<dbReference type="EMBL" id="JANPWB010000009">
    <property type="protein sequence ID" value="KAJ1150219.1"/>
    <property type="molecule type" value="Genomic_DNA"/>
</dbReference>
<sequence>MAKKTTVNSNSNPGKDRKPNCKNQRDRQTDPEAGPPNEGTSNRNENPGPEVEMPRMRTPQQKKEEPTRGEEEACQQPKKQ</sequence>
<dbReference type="AlphaFoldDB" id="A0AAV7RD47"/>
<keyword evidence="3" id="KW-1185">Reference proteome</keyword>
<feature type="compositionally biased region" description="Polar residues" evidence="1">
    <location>
        <begin position="1"/>
        <end position="13"/>
    </location>
</feature>
<protein>
    <submittedName>
        <fullName evidence="2">Uncharacterized protein</fullName>
    </submittedName>
</protein>
<evidence type="ECO:0000313" key="2">
    <source>
        <dbReference type="EMBL" id="KAJ1150219.1"/>
    </source>
</evidence>
<feature type="compositionally biased region" description="Basic and acidic residues" evidence="1">
    <location>
        <begin position="14"/>
        <end position="30"/>
    </location>
</feature>
<accession>A0AAV7RD47</accession>
<organism evidence="2 3">
    <name type="scientific">Pleurodeles waltl</name>
    <name type="common">Iberian ribbed newt</name>
    <dbReference type="NCBI Taxonomy" id="8319"/>
    <lineage>
        <taxon>Eukaryota</taxon>
        <taxon>Metazoa</taxon>
        <taxon>Chordata</taxon>
        <taxon>Craniata</taxon>
        <taxon>Vertebrata</taxon>
        <taxon>Euteleostomi</taxon>
        <taxon>Amphibia</taxon>
        <taxon>Batrachia</taxon>
        <taxon>Caudata</taxon>
        <taxon>Salamandroidea</taxon>
        <taxon>Salamandridae</taxon>
        <taxon>Pleurodelinae</taxon>
        <taxon>Pleurodeles</taxon>
    </lineage>
</organism>
<feature type="region of interest" description="Disordered" evidence="1">
    <location>
        <begin position="1"/>
        <end position="80"/>
    </location>
</feature>
<evidence type="ECO:0000313" key="3">
    <source>
        <dbReference type="Proteomes" id="UP001066276"/>
    </source>
</evidence>
<reference evidence="2" key="1">
    <citation type="journal article" date="2022" name="bioRxiv">
        <title>Sequencing and chromosome-scale assembly of the giantPleurodeles waltlgenome.</title>
        <authorList>
            <person name="Brown T."/>
            <person name="Elewa A."/>
            <person name="Iarovenko S."/>
            <person name="Subramanian E."/>
            <person name="Araus A.J."/>
            <person name="Petzold A."/>
            <person name="Susuki M."/>
            <person name="Suzuki K.-i.T."/>
            <person name="Hayashi T."/>
            <person name="Toyoda A."/>
            <person name="Oliveira C."/>
            <person name="Osipova E."/>
            <person name="Leigh N.D."/>
            <person name="Simon A."/>
            <person name="Yun M.H."/>
        </authorList>
    </citation>
    <scope>NUCLEOTIDE SEQUENCE</scope>
    <source>
        <strain evidence="2">20211129_DDA</strain>
        <tissue evidence="2">Liver</tissue>
    </source>
</reference>
<gene>
    <name evidence="2" type="ORF">NDU88_003015</name>
</gene>